<evidence type="ECO:0000256" key="5">
    <source>
        <dbReference type="ARBA" id="ARBA00022801"/>
    </source>
</evidence>
<evidence type="ECO:0000313" key="13">
    <source>
        <dbReference type="Proteomes" id="UP000426424"/>
    </source>
</evidence>
<dbReference type="SUPFAM" id="SSF48317">
    <property type="entry name" value="Acid phosphatase/Vanadium-dependent haloperoxidase"/>
    <property type="match status" value="1"/>
</dbReference>
<dbReference type="Proteomes" id="UP000426424">
    <property type="component" value="Chromosome"/>
</dbReference>
<evidence type="ECO:0000256" key="10">
    <source>
        <dbReference type="SAM" id="Phobius"/>
    </source>
</evidence>
<evidence type="ECO:0000313" key="12">
    <source>
        <dbReference type="EMBL" id="QGU33353.1"/>
    </source>
</evidence>
<accession>A0A6I6E9H5</accession>
<keyword evidence="6 10" id="KW-1133">Transmembrane helix</keyword>
<evidence type="ECO:0000256" key="2">
    <source>
        <dbReference type="ARBA" id="ARBA00012374"/>
    </source>
</evidence>
<evidence type="ECO:0000256" key="6">
    <source>
        <dbReference type="ARBA" id="ARBA00022989"/>
    </source>
</evidence>
<dbReference type="InterPro" id="IPR036938">
    <property type="entry name" value="PAP2/HPO_sf"/>
</dbReference>
<dbReference type="Gene3D" id="1.20.144.10">
    <property type="entry name" value="Phosphatidic acid phosphatase type 2/haloperoxidase"/>
    <property type="match status" value="1"/>
</dbReference>
<keyword evidence="7 10" id="KW-0472">Membrane</keyword>
<comment type="subcellular location">
    <subcellularLocation>
        <location evidence="1">Cell membrane</location>
        <topology evidence="1">Multi-pass membrane protein</topology>
    </subcellularLocation>
</comment>
<evidence type="ECO:0000259" key="11">
    <source>
        <dbReference type="SMART" id="SM00014"/>
    </source>
</evidence>
<keyword evidence="4 10" id="KW-0812">Transmembrane</keyword>
<sequence>MQAWLQHLNDLEVSVCRLWSRSGQRRWIRYPFVLISRLGDGLFWYSLMAALPLVYGLKGLQASLHMLATGGIALLLYKSIKGLTRRSRPCDHASDITALVPPLDQYSFPSGHTLHAVAFSTVAICYFPVLAWILIPFTTLIALSRIILGLHYPSDVLIATLIGLGLAYASLSISCDFILGVW</sequence>
<reference evidence="12 13" key="1">
    <citation type="submission" date="2019-12" db="EMBL/GenBank/DDBJ databases">
        <title>The complete genome of the thermophilic, anoxygenic phototrophic gammaproteobacterium Thermochromatium tepidum.</title>
        <authorList>
            <person name="Sattley W.M."/>
            <person name="Swingley W.D."/>
            <person name="Burchell B.M."/>
            <person name="Gurbani S.A."/>
            <person name="Kujawa C.M."/>
            <person name="Nuccio D.A."/>
            <person name="Schladweiler J."/>
            <person name="Shaffer K.N."/>
            <person name="Stokes L.M."/>
            <person name="Touchman J.W."/>
            <person name="Blankenship R.E."/>
            <person name="Madigan M.T."/>
        </authorList>
    </citation>
    <scope>NUCLEOTIDE SEQUENCE [LARGE SCALE GENOMIC DNA]</scope>
    <source>
        <strain evidence="12 13">ATCC 43061</strain>
    </source>
</reference>
<keyword evidence="5" id="KW-0378">Hydrolase</keyword>
<dbReference type="SMART" id="SM00014">
    <property type="entry name" value="acidPPc"/>
    <property type="match status" value="1"/>
</dbReference>
<feature type="domain" description="Phosphatidic acid phosphatase type 2/haloperoxidase" evidence="11">
    <location>
        <begin position="62"/>
        <end position="171"/>
    </location>
</feature>
<organism evidence="12 13">
    <name type="scientific">Thermochromatium tepidum ATCC 43061</name>
    <dbReference type="NCBI Taxonomy" id="316276"/>
    <lineage>
        <taxon>Bacteria</taxon>
        <taxon>Pseudomonadati</taxon>
        <taxon>Pseudomonadota</taxon>
        <taxon>Gammaproteobacteria</taxon>
        <taxon>Chromatiales</taxon>
        <taxon>Chromatiaceae</taxon>
        <taxon>Thermochromatium</taxon>
    </lineage>
</organism>
<evidence type="ECO:0000256" key="8">
    <source>
        <dbReference type="ARBA" id="ARBA00032707"/>
    </source>
</evidence>
<dbReference type="AlphaFoldDB" id="A0A6I6E9H5"/>
<feature type="transmembrane region" description="Helical" evidence="10">
    <location>
        <begin position="156"/>
        <end position="179"/>
    </location>
</feature>
<keyword evidence="13" id="KW-1185">Reference proteome</keyword>
<dbReference type="KEGG" id="ttp:E6P07_10410"/>
<dbReference type="EC" id="3.6.1.27" evidence="2"/>
<dbReference type="PANTHER" id="PTHR14969">
    <property type="entry name" value="SPHINGOSINE-1-PHOSPHATE PHOSPHOHYDROLASE"/>
    <property type="match status" value="1"/>
</dbReference>
<dbReference type="GO" id="GO:0050380">
    <property type="term" value="F:undecaprenyl-diphosphatase activity"/>
    <property type="evidence" value="ECO:0007669"/>
    <property type="project" value="UniProtKB-EC"/>
</dbReference>
<evidence type="ECO:0000256" key="3">
    <source>
        <dbReference type="ARBA" id="ARBA00022475"/>
    </source>
</evidence>
<name>A0A6I6E9H5_THETI</name>
<dbReference type="RefSeq" id="WP_153975547.1">
    <property type="nucleotide sequence ID" value="NZ_CP039268.1"/>
</dbReference>
<dbReference type="OrthoDB" id="9780507at2"/>
<proteinExistence type="predicted"/>
<comment type="catalytic activity">
    <reaction evidence="9">
        <text>di-trans,octa-cis-undecaprenyl diphosphate + H2O = di-trans,octa-cis-undecaprenyl phosphate + phosphate + H(+)</text>
        <dbReference type="Rhea" id="RHEA:28094"/>
        <dbReference type="ChEBI" id="CHEBI:15377"/>
        <dbReference type="ChEBI" id="CHEBI:15378"/>
        <dbReference type="ChEBI" id="CHEBI:43474"/>
        <dbReference type="ChEBI" id="CHEBI:58405"/>
        <dbReference type="ChEBI" id="CHEBI:60392"/>
        <dbReference type="EC" id="3.6.1.27"/>
    </reaction>
</comment>
<dbReference type="Pfam" id="PF01569">
    <property type="entry name" value="PAP2"/>
    <property type="match status" value="1"/>
</dbReference>
<gene>
    <name evidence="12" type="ORF">E6P07_10410</name>
</gene>
<evidence type="ECO:0000256" key="7">
    <source>
        <dbReference type="ARBA" id="ARBA00023136"/>
    </source>
</evidence>
<dbReference type="GO" id="GO:0005886">
    <property type="term" value="C:plasma membrane"/>
    <property type="evidence" value="ECO:0007669"/>
    <property type="project" value="UniProtKB-SubCell"/>
</dbReference>
<feature type="transmembrane region" description="Helical" evidence="10">
    <location>
        <begin position="116"/>
        <end position="144"/>
    </location>
</feature>
<feature type="transmembrane region" description="Helical" evidence="10">
    <location>
        <begin position="59"/>
        <end position="77"/>
    </location>
</feature>
<dbReference type="PANTHER" id="PTHR14969:SF62">
    <property type="entry name" value="DECAPRENYLPHOSPHORYL-5-PHOSPHORIBOSE PHOSPHATASE RV3807C-RELATED"/>
    <property type="match status" value="1"/>
</dbReference>
<keyword evidence="3" id="KW-1003">Cell membrane</keyword>
<dbReference type="CDD" id="cd01610">
    <property type="entry name" value="PAP2_like"/>
    <property type="match status" value="1"/>
</dbReference>
<evidence type="ECO:0000256" key="9">
    <source>
        <dbReference type="ARBA" id="ARBA00047594"/>
    </source>
</evidence>
<feature type="transmembrane region" description="Helical" evidence="10">
    <location>
        <begin position="27"/>
        <end position="47"/>
    </location>
</feature>
<evidence type="ECO:0000256" key="4">
    <source>
        <dbReference type="ARBA" id="ARBA00022692"/>
    </source>
</evidence>
<protein>
    <recommendedName>
        <fullName evidence="2">undecaprenyl-diphosphate phosphatase</fullName>
        <ecNumber evidence="2">3.6.1.27</ecNumber>
    </recommendedName>
    <alternativeName>
        <fullName evidence="8">Undecaprenyl pyrophosphate phosphatase</fullName>
    </alternativeName>
</protein>
<dbReference type="InterPro" id="IPR000326">
    <property type="entry name" value="PAP2/HPO"/>
</dbReference>
<evidence type="ECO:0000256" key="1">
    <source>
        <dbReference type="ARBA" id="ARBA00004651"/>
    </source>
</evidence>
<dbReference type="EMBL" id="CP039268">
    <property type="protein sequence ID" value="QGU33353.1"/>
    <property type="molecule type" value="Genomic_DNA"/>
</dbReference>